<proteinExistence type="predicted"/>
<evidence type="ECO:0000313" key="1">
    <source>
        <dbReference type="EMBL" id="MBL0387892.1"/>
    </source>
</evidence>
<gene>
    <name evidence="1" type="ORF">JJB07_14720</name>
</gene>
<comment type="caution">
    <text evidence="1">The sequence shown here is derived from an EMBL/GenBank/DDBJ whole genome shotgun (WGS) entry which is preliminary data.</text>
</comment>
<protein>
    <submittedName>
        <fullName evidence="1">Uncharacterized protein</fullName>
    </submittedName>
</protein>
<name>A0ABS1JC95_9BACL</name>
<keyword evidence="2" id="KW-1185">Reference proteome</keyword>
<dbReference type="Proteomes" id="UP000602284">
    <property type="component" value="Unassembled WGS sequence"/>
</dbReference>
<dbReference type="RefSeq" id="WP_201636327.1">
    <property type="nucleotide sequence ID" value="NZ_JAEQNB010000004.1"/>
</dbReference>
<sequence length="151" mass="17394">MENQLLNKSKLLCPERLAEIIARREKIGPVGIVCNNCTAEGYTVGWVNVYQGQKSDIDVEQLLRDEEELLAHIAAMEEHKELRALLILQELNQEEDDDVLMWVRYYTRNGRFDSSLQEIIADDGVRTAKDIICEVRAFIRYQSPQRGGERA</sequence>
<evidence type="ECO:0000313" key="2">
    <source>
        <dbReference type="Proteomes" id="UP000602284"/>
    </source>
</evidence>
<dbReference type="EMBL" id="JAEQNB010000004">
    <property type="protein sequence ID" value="MBL0387892.1"/>
    <property type="molecule type" value="Genomic_DNA"/>
</dbReference>
<organism evidence="1 2">
    <name type="scientific">Tumebacillus amylolyticus</name>
    <dbReference type="NCBI Taxonomy" id="2801339"/>
    <lineage>
        <taxon>Bacteria</taxon>
        <taxon>Bacillati</taxon>
        <taxon>Bacillota</taxon>
        <taxon>Bacilli</taxon>
        <taxon>Bacillales</taxon>
        <taxon>Alicyclobacillaceae</taxon>
        <taxon>Tumebacillus</taxon>
    </lineage>
</organism>
<accession>A0ABS1JC95</accession>
<reference evidence="1 2" key="1">
    <citation type="submission" date="2021-01" db="EMBL/GenBank/DDBJ databases">
        <title>Tumebacillus sp. strain ITR2 16S ribosomal RNA gene Genome sequencing and assembly.</title>
        <authorList>
            <person name="Kang M."/>
        </authorList>
    </citation>
    <scope>NUCLEOTIDE SEQUENCE [LARGE SCALE GENOMIC DNA]</scope>
    <source>
        <strain evidence="1 2">ITR2</strain>
    </source>
</reference>